<evidence type="ECO:0000313" key="2">
    <source>
        <dbReference type="EMBL" id="PZQ97938.1"/>
    </source>
</evidence>
<dbReference type="Proteomes" id="UP000248975">
    <property type="component" value="Unassembled WGS sequence"/>
</dbReference>
<dbReference type="EMBL" id="QFQS01000002">
    <property type="protein sequence ID" value="PZQ97938.1"/>
    <property type="molecule type" value="Genomic_DNA"/>
</dbReference>
<evidence type="ECO:0000256" key="1">
    <source>
        <dbReference type="SAM" id="Phobius"/>
    </source>
</evidence>
<accession>A0A2W5S4J4</accession>
<gene>
    <name evidence="2" type="ORF">DI533_12430</name>
</gene>
<reference evidence="2 3" key="1">
    <citation type="submission" date="2017-08" db="EMBL/GenBank/DDBJ databases">
        <title>Infants hospitalized years apart are colonized by the same room-sourced microbial strains.</title>
        <authorList>
            <person name="Brooks B."/>
            <person name="Olm M.R."/>
            <person name="Firek B.A."/>
            <person name="Baker R."/>
            <person name="Thomas B.C."/>
            <person name="Morowitz M.J."/>
            <person name="Banfield J.F."/>
        </authorList>
    </citation>
    <scope>NUCLEOTIDE SEQUENCE [LARGE SCALE GENOMIC DNA]</scope>
    <source>
        <strain evidence="2">S2_003_000_R2_11</strain>
    </source>
</reference>
<evidence type="ECO:0000313" key="3">
    <source>
        <dbReference type="Proteomes" id="UP000248975"/>
    </source>
</evidence>
<proteinExistence type="predicted"/>
<keyword evidence="1" id="KW-0812">Transmembrane</keyword>
<feature type="transmembrane region" description="Helical" evidence="1">
    <location>
        <begin position="6"/>
        <end position="24"/>
    </location>
</feature>
<sequence length="68" mass="7288">MLVKSVFLFLLGMVAVAMIGRAIFPSAFRRKTRLLGGSDRPNTCPRCGNFIIGKGPCGCSGAQRKARS</sequence>
<organism evidence="2 3">
    <name type="scientific">Cereibacter sphaeroides</name>
    <name type="common">Rhodobacter sphaeroides</name>
    <dbReference type="NCBI Taxonomy" id="1063"/>
    <lineage>
        <taxon>Bacteria</taxon>
        <taxon>Pseudomonadati</taxon>
        <taxon>Pseudomonadota</taxon>
        <taxon>Alphaproteobacteria</taxon>
        <taxon>Rhodobacterales</taxon>
        <taxon>Paracoccaceae</taxon>
        <taxon>Cereibacter</taxon>
    </lineage>
</organism>
<keyword evidence="1" id="KW-1133">Transmembrane helix</keyword>
<keyword evidence="1" id="KW-0472">Membrane</keyword>
<name>A0A2W5S4J4_CERSP</name>
<comment type="caution">
    <text evidence="2">The sequence shown here is derived from an EMBL/GenBank/DDBJ whole genome shotgun (WGS) entry which is preliminary data.</text>
</comment>
<dbReference type="AlphaFoldDB" id="A0A2W5S4J4"/>
<protein>
    <submittedName>
        <fullName evidence="2">Uncharacterized protein</fullName>
    </submittedName>
</protein>